<keyword evidence="2" id="KW-1185">Reference proteome</keyword>
<accession>A0ACC1M9I4</accession>
<comment type="caution">
    <text evidence="1">The sequence shown here is derived from an EMBL/GenBank/DDBJ whole genome shotgun (WGS) entry which is preliminary data.</text>
</comment>
<dbReference type="EMBL" id="JANBVB010000008">
    <property type="protein sequence ID" value="KAJ2900269.1"/>
    <property type="molecule type" value="Genomic_DNA"/>
</dbReference>
<evidence type="ECO:0000313" key="1">
    <source>
        <dbReference type="EMBL" id="KAJ2900269.1"/>
    </source>
</evidence>
<evidence type="ECO:0000313" key="2">
    <source>
        <dbReference type="Proteomes" id="UP001139981"/>
    </source>
</evidence>
<gene>
    <name evidence="1" type="ORF">IWW38_000613</name>
</gene>
<sequence length="885" mass="97398">MEAPPFSEELSKYPRPPAEDSSSGETTPVQTNYSRVELTGKHIYVYQVSVTNLDARTNDKVASTTSDRQVTDPQARSEIFIKAQAKFSSKRYVYFDGKEYAYSPRSLHKHWTSGEESREVTHVGGDSGLPCQFQVTLRALRKYESKELLRYCDGSDEVPDSYVQGFLFALDEIIRSCSKRQFLSTGGGRWLSSYRPVVTPWGFDVWWEYRLTMRAGRGALFVNIGAKAVPVISVGDLAELSRLFFEKKVAALQQQQQRRSNDGQPKGSVIDLKTWVASFEPAIRGLQVHVPGTTSIATIAKLSAQPASQLTTPGGGESLAAYYQRKFNLSIGDPTIPCAIMTSPDMLPVAVPLSLCRLPGEDRRQVQGVVAPWQHGDFVHASAVAPSHRHDVLAHGMRMVAKCGDAPDLKAFGIRISATLASVSARVLDPPRIVMQRGSGGKSEDVVGSGGSGSGCWEIGSGQRVVDSAQLRSWAVVVFGQPGGQQPALVRAFITQYVKVCVGLGIDVQQTEPPIKYATAWNDIARVIEEARQLAEKSSGERERRAQLVFCILPFNSVALYGEIKRVALTLVGVQTQCVQMSNVRAHNPRLLTSVALKMNVKLGGFTANVKENEGGGALGEEIPTMVISADVNHTTEAGGMSVAAVLSSTDLRGRRYAGTVLQHPQRMEYIENFDAIIRQSLRIFYRSTGGGVKPMRIIYYRDGVSDSQMQMVKQLELAAIYRGCRLIDPEYRPQVTVVLVRKRHHSRFFPLGDAAGAGNCLVGTSVAAEVVSPLVFSFYLLAHRSPFGVSKPAYYLVLHDDCGFGLEEIRRMTLNLSYMYPIVTRSVAMPAALYYAHRLTGKGRLQLSRAFNTLPHFTKKGKEDSGSAYLVPVHEAVRDTMYFM</sequence>
<organism evidence="1 2">
    <name type="scientific">Coemansia aciculifera</name>
    <dbReference type="NCBI Taxonomy" id="417176"/>
    <lineage>
        <taxon>Eukaryota</taxon>
        <taxon>Fungi</taxon>
        <taxon>Fungi incertae sedis</taxon>
        <taxon>Zoopagomycota</taxon>
        <taxon>Kickxellomycotina</taxon>
        <taxon>Kickxellomycetes</taxon>
        <taxon>Kickxellales</taxon>
        <taxon>Kickxellaceae</taxon>
        <taxon>Coemansia</taxon>
    </lineage>
</organism>
<reference evidence="1" key="1">
    <citation type="submission" date="2022-07" db="EMBL/GenBank/DDBJ databases">
        <title>Phylogenomic reconstructions and comparative analyses of Kickxellomycotina fungi.</title>
        <authorList>
            <person name="Reynolds N.K."/>
            <person name="Stajich J.E."/>
            <person name="Barry K."/>
            <person name="Grigoriev I.V."/>
            <person name="Crous P."/>
            <person name="Smith M.E."/>
        </authorList>
    </citation>
    <scope>NUCLEOTIDE SEQUENCE</scope>
    <source>
        <strain evidence="1">CBS 190363</strain>
    </source>
</reference>
<proteinExistence type="predicted"/>
<name>A0ACC1M9I4_9FUNG</name>
<dbReference type="Proteomes" id="UP001139981">
    <property type="component" value="Unassembled WGS sequence"/>
</dbReference>
<protein>
    <submittedName>
        <fullName evidence="1">Uncharacterized protein</fullName>
    </submittedName>
</protein>